<keyword evidence="1" id="KW-1133">Transmembrane helix</keyword>
<keyword evidence="1" id="KW-0472">Membrane</keyword>
<evidence type="ECO:0000313" key="3">
    <source>
        <dbReference type="Proteomes" id="UP000019253"/>
    </source>
</evidence>
<organism evidence="2 3">
    <name type="scientific">Listeria grandensis FSL F6-0971</name>
    <dbReference type="NCBI Taxonomy" id="1265819"/>
    <lineage>
        <taxon>Bacteria</taxon>
        <taxon>Bacillati</taxon>
        <taxon>Bacillota</taxon>
        <taxon>Bacilli</taxon>
        <taxon>Bacillales</taxon>
        <taxon>Listeriaceae</taxon>
        <taxon>Listeria</taxon>
    </lineage>
</organism>
<reference evidence="2 3" key="1">
    <citation type="journal article" date="2014" name="Int. J. Syst. Evol. Microbiol.">
        <title>Listeria floridensis sp. nov., Listeria aquatica sp. nov., Listeria cornellensis sp. nov., Listeria riparia sp. nov. and Listeria grandensis sp. nov., from agricultural and natural environments.</title>
        <authorList>
            <person name="den Bakker H.C."/>
            <person name="Warchocki S."/>
            <person name="Wright E.M."/>
            <person name="Allred A.F."/>
            <person name="Ahlstrom C."/>
            <person name="Manuel C.S."/>
            <person name="Stasiewicz M.J."/>
            <person name="Burrell A."/>
            <person name="Roof S."/>
            <person name="Strawn L."/>
            <person name="Fortes E.D."/>
            <person name="Nightingale K.K."/>
            <person name="Kephart D."/>
            <person name="Wiedmann M."/>
        </authorList>
    </citation>
    <scope>NUCLEOTIDE SEQUENCE [LARGE SCALE GENOMIC DNA]</scope>
    <source>
        <strain evidence="3">FSL F6-971</strain>
    </source>
</reference>
<keyword evidence="1" id="KW-0812">Transmembrane</keyword>
<sequence length="52" mass="5869">MALVPIDLIMLQSDLGTSLVLIAIMIGIMFTAFTAADFWWYQIASHSNPRKR</sequence>
<dbReference type="Proteomes" id="UP000019253">
    <property type="component" value="Unassembled WGS sequence"/>
</dbReference>
<proteinExistence type="predicted"/>
<evidence type="ECO:0000256" key="1">
    <source>
        <dbReference type="SAM" id="Phobius"/>
    </source>
</evidence>
<dbReference type="AlphaFoldDB" id="W7BDC4"/>
<evidence type="ECO:0000313" key="2">
    <source>
        <dbReference type="EMBL" id="EUJ23902.1"/>
    </source>
</evidence>
<feature type="transmembrane region" description="Helical" evidence="1">
    <location>
        <begin position="20"/>
        <end position="41"/>
    </location>
</feature>
<dbReference type="EMBL" id="AODD01000006">
    <property type="protein sequence ID" value="EUJ23902.1"/>
    <property type="molecule type" value="Genomic_DNA"/>
</dbReference>
<comment type="caution">
    <text evidence="2">The sequence shown here is derived from an EMBL/GenBank/DDBJ whole genome shotgun (WGS) entry which is preliminary data.</text>
</comment>
<protein>
    <submittedName>
        <fullName evidence="2">Uncharacterized protein</fullName>
    </submittedName>
</protein>
<keyword evidence="3" id="KW-1185">Reference proteome</keyword>
<accession>W7BDC4</accession>
<name>W7BDC4_9LIST</name>
<gene>
    <name evidence="2" type="ORF">PGRAN_06061</name>
</gene>